<proteinExistence type="predicted"/>
<evidence type="ECO:0008006" key="3">
    <source>
        <dbReference type="Google" id="ProtNLM"/>
    </source>
</evidence>
<dbReference type="EMBL" id="JALJOV010001158">
    <property type="protein sequence ID" value="KAK9853110.1"/>
    <property type="molecule type" value="Genomic_DNA"/>
</dbReference>
<dbReference type="AlphaFoldDB" id="A0AAW1SRH2"/>
<protein>
    <recommendedName>
        <fullName evidence="3">Protein kinase domain-containing protein</fullName>
    </recommendedName>
</protein>
<evidence type="ECO:0000313" key="2">
    <source>
        <dbReference type="Proteomes" id="UP001485043"/>
    </source>
</evidence>
<organism evidence="1 2">
    <name type="scientific">Apatococcus fuscideae</name>
    <dbReference type="NCBI Taxonomy" id="2026836"/>
    <lineage>
        <taxon>Eukaryota</taxon>
        <taxon>Viridiplantae</taxon>
        <taxon>Chlorophyta</taxon>
        <taxon>core chlorophytes</taxon>
        <taxon>Trebouxiophyceae</taxon>
        <taxon>Chlorellales</taxon>
        <taxon>Chlorellaceae</taxon>
        <taxon>Apatococcus</taxon>
    </lineage>
</organism>
<dbReference type="Proteomes" id="UP001485043">
    <property type="component" value="Unassembled WGS sequence"/>
</dbReference>
<gene>
    <name evidence="1" type="ORF">WJX84_008934</name>
</gene>
<comment type="caution">
    <text evidence="1">The sequence shown here is derived from an EMBL/GenBank/DDBJ whole genome shotgun (WGS) entry which is preliminary data.</text>
</comment>
<keyword evidence="2" id="KW-1185">Reference proteome</keyword>
<evidence type="ECO:0000313" key="1">
    <source>
        <dbReference type="EMBL" id="KAK9853110.1"/>
    </source>
</evidence>
<sequence>MPVNADHRDPVGWEDDAWAAGCSLAEVILQEEMWTRDLETGACSQTKGSEFVAARIRSVLDALPGLYTVAEASDLDIEAMQNIIRGLMHPDPEQRLGGRRSGSFRNLQQALICCDWSEEITAQDWADYLA</sequence>
<name>A0AAW1SRH2_9CHLO</name>
<accession>A0AAW1SRH2</accession>
<reference evidence="1 2" key="1">
    <citation type="journal article" date="2024" name="Nat. Commun.">
        <title>Phylogenomics reveals the evolutionary origins of lichenization in chlorophyte algae.</title>
        <authorList>
            <person name="Puginier C."/>
            <person name="Libourel C."/>
            <person name="Otte J."/>
            <person name="Skaloud P."/>
            <person name="Haon M."/>
            <person name="Grisel S."/>
            <person name="Petersen M."/>
            <person name="Berrin J.G."/>
            <person name="Delaux P.M."/>
            <person name="Dal Grande F."/>
            <person name="Keller J."/>
        </authorList>
    </citation>
    <scope>NUCLEOTIDE SEQUENCE [LARGE SCALE GENOMIC DNA]</scope>
    <source>
        <strain evidence="1 2">SAG 2523</strain>
    </source>
</reference>